<sequence>MKKDIFTRLRNGEAIDMQTDEDYKGTAWNEVERTMNLCWKANSVPPFDPIVRQSLDELFQGILSASSTILPPFQLDFACQMEIGEGCFINHGLTVMSTGGVTIEDGVMIGPDASILTVNHDFENTWIIKCKPVRIKKKAWIGAKAIIMPGVTIGEGAVIGSGAIVTKDVPDHTIAVGNPARVIKKVG</sequence>
<dbReference type="InterPro" id="IPR011004">
    <property type="entry name" value="Trimer_LpxA-like_sf"/>
</dbReference>
<name>A0A8D5A5B9_9FIRM</name>
<dbReference type="PANTHER" id="PTHR23416">
    <property type="entry name" value="SIALIC ACID SYNTHASE-RELATED"/>
    <property type="match status" value="1"/>
</dbReference>
<gene>
    <name evidence="4" type="ORF">Dia5BBH33_03200</name>
</gene>
<reference evidence="5" key="1">
    <citation type="submission" date="2019-05" db="EMBL/GenBank/DDBJ databases">
        <title>Complete genome sequencing of Dialister sp. strain 5BBH33.</title>
        <authorList>
            <person name="Sakamoto M."/>
            <person name="Murakami T."/>
            <person name="Mori H."/>
        </authorList>
    </citation>
    <scope>NUCLEOTIDE SEQUENCE [LARGE SCALE GENOMIC DNA]</scope>
    <source>
        <strain evidence="5">5BBH33</strain>
    </source>
</reference>
<dbReference type="SUPFAM" id="SSF51161">
    <property type="entry name" value="Trimeric LpxA-like enzymes"/>
    <property type="match status" value="1"/>
</dbReference>
<dbReference type="PANTHER" id="PTHR23416:SF23">
    <property type="entry name" value="ACETYLTRANSFERASE C18B11.09C-RELATED"/>
    <property type="match status" value="1"/>
</dbReference>
<dbReference type="Pfam" id="PF00132">
    <property type="entry name" value="Hexapep"/>
    <property type="match status" value="1"/>
</dbReference>
<protein>
    <submittedName>
        <fullName evidence="4">Nodulation protein L</fullName>
    </submittedName>
</protein>
<dbReference type="RefSeq" id="WP_157952031.1">
    <property type="nucleotide sequence ID" value="NZ_AP019697.1"/>
</dbReference>
<evidence type="ECO:0000313" key="4">
    <source>
        <dbReference type="EMBL" id="BBK24385.1"/>
    </source>
</evidence>
<dbReference type="GO" id="GO:0008374">
    <property type="term" value="F:O-acyltransferase activity"/>
    <property type="evidence" value="ECO:0007669"/>
    <property type="project" value="TreeGrafter"/>
</dbReference>
<evidence type="ECO:0000256" key="3">
    <source>
        <dbReference type="ARBA" id="ARBA00022737"/>
    </source>
</evidence>
<dbReference type="AlphaFoldDB" id="A0A8D5A5B9"/>
<accession>A0A8D5A5B9</accession>
<dbReference type="InterPro" id="IPR018357">
    <property type="entry name" value="Hexapep_transf_CS"/>
</dbReference>
<dbReference type="Gene3D" id="2.160.10.10">
    <property type="entry name" value="Hexapeptide repeat proteins"/>
    <property type="match status" value="1"/>
</dbReference>
<dbReference type="PROSITE" id="PS00101">
    <property type="entry name" value="HEXAPEP_TRANSFERASES"/>
    <property type="match status" value="1"/>
</dbReference>
<keyword evidence="3" id="KW-0677">Repeat</keyword>
<dbReference type="InterPro" id="IPR051159">
    <property type="entry name" value="Hexapeptide_acetyltransf"/>
</dbReference>
<evidence type="ECO:0000313" key="5">
    <source>
        <dbReference type="Proteomes" id="UP000320585"/>
    </source>
</evidence>
<dbReference type="GeneID" id="97114298"/>
<keyword evidence="2" id="KW-0808">Transferase</keyword>
<dbReference type="EMBL" id="AP019697">
    <property type="protein sequence ID" value="BBK24385.1"/>
    <property type="molecule type" value="Genomic_DNA"/>
</dbReference>
<organism evidence="4 5">
    <name type="scientific">Dialister hominis</name>
    <dbReference type="NCBI Taxonomy" id="2582419"/>
    <lineage>
        <taxon>Bacteria</taxon>
        <taxon>Bacillati</taxon>
        <taxon>Bacillota</taxon>
        <taxon>Negativicutes</taxon>
        <taxon>Veillonellales</taxon>
        <taxon>Veillonellaceae</taxon>
        <taxon>Dialister</taxon>
    </lineage>
</organism>
<dbReference type="KEGG" id="dho:Dia5BBH33_03200"/>
<keyword evidence="5" id="KW-1185">Reference proteome</keyword>
<proteinExistence type="inferred from homology"/>
<dbReference type="Proteomes" id="UP000320585">
    <property type="component" value="Chromosome"/>
</dbReference>
<evidence type="ECO:0000256" key="1">
    <source>
        <dbReference type="ARBA" id="ARBA00007274"/>
    </source>
</evidence>
<comment type="similarity">
    <text evidence="1">Belongs to the transferase hexapeptide repeat family.</text>
</comment>
<evidence type="ECO:0000256" key="2">
    <source>
        <dbReference type="ARBA" id="ARBA00022679"/>
    </source>
</evidence>
<dbReference type="InterPro" id="IPR001451">
    <property type="entry name" value="Hexapep"/>
</dbReference>